<accession>A0ABM3IDS5</accession>
<feature type="signal peptide" evidence="3">
    <location>
        <begin position="1"/>
        <end position="24"/>
    </location>
</feature>
<gene>
    <name evidence="5" type="primary">LOC107431048</name>
</gene>
<keyword evidence="2" id="KW-0472">Membrane</keyword>
<keyword evidence="3" id="KW-0732">Signal</keyword>
<proteinExistence type="predicted"/>
<reference evidence="5" key="2">
    <citation type="submission" date="2025-08" db="UniProtKB">
        <authorList>
            <consortium name="RefSeq"/>
        </authorList>
    </citation>
    <scope>IDENTIFICATION</scope>
    <source>
        <tissue evidence="5">Seedling</tissue>
    </source>
</reference>
<evidence type="ECO:0000256" key="2">
    <source>
        <dbReference type="SAM" id="Phobius"/>
    </source>
</evidence>
<dbReference type="Proteomes" id="UP001652623">
    <property type="component" value="Chromosome 1"/>
</dbReference>
<keyword evidence="4" id="KW-1185">Reference proteome</keyword>
<dbReference type="PANTHER" id="PTHR34360:SF1">
    <property type="entry name" value="OS08G0519400 PROTEIN"/>
    <property type="match status" value="1"/>
</dbReference>
<keyword evidence="2" id="KW-1133">Transmembrane helix</keyword>
<dbReference type="PANTHER" id="PTHR34360">
    <property type="entry name" value="OS08G0519400 PROTEIN"/>
    <property type="match status" value="1"/>
</dbReference>
<dbReference type="GeneID" id="107431048"/>
<evidence type="ECO:0000313" key="5">
    <source>
        <dbReference type="RefSeq" id="XP_048326308.2"/>
    </source>
</evidence>
<keyword evidence="1" id="KW-0175">Coiled coil</keyword>
<feature type="transmembrane region" description="Helical" evidence="2">
    <location>
        <begin position="345"/>
        <end position="366"/>
    </location>
</feature>
<evidence type="ECO:0000313" key="4">
    <source>
        <dbReference type="Proteomes" id="UP001652623"/>
    </source>
</evidence>
<reference evidence="4" key="1">
    <citation type="submission" date="2025-05" db="UniProtKB">
        <authorList>
            <consortium name="RefSeq"/>
        </authorList>
    </citation>
    <scope>NUCLEOTIDE SEQUENCE [LARGE SCALE GENOMIC DNA]</scope>
</reference>
<dbReference type="RefSeq" id="XP_048326308.2">
    <property type="nucleotide sequence ID" value="XM_048470351.2"/>
</dbReference>
<evidence type="ECO:0000256" key="1">
    <source>
        <dbReference type="SAM" id="Coils"/>
    </source>
</evidence>
<sequence>MAASKTELLVFFSFLALMLTIITAEPPPLRNDGSSALDVSDSSSLAAEIEQLKLKVLTLELSIKERNLESRRKEESVRQMEKISNENSYSIAEESFQKGSLDDKEPLGSKLHLQAVELEKQATRLRKELEMQDGKKDGLEAQGEFTEKKIHELNLKLEDVKERWLPYWLSVKLSQFQLYIVTYWNESGRPAVQIAIEKALLKKAQVKDWVELHIEMFEKDGIPLLKNQWFACCTYLGKGVQLLIVKAVDIYCAYKSFMEPLAFKILNFAYPYIQEARKLSEPYILQIATVITPHLDQVHAAFKLYSEKVFHAYGSFITSSTLYHHQVQQMLKNNGLTRPVATIDLAWFAATALLALPVVFLFKLYSASFSKTSKKRIRSYRRKSHKL</sequence>
<evidence type="ECO:0000256" key="3">
    <source>
        <dbReference type="SAM" id="SignalP"/>
    </source>
</evidence>
<protein>
    <submittedName>
        <fullName evidence="5">Uncharacterized protein LOC107431048 isoform X1</fullName>
    </submittedName>
</protein>
<organism evidence="4 5">
    <name type="scientific">Ziziphus jujuba</name>
    <name type="common">Chinese jujube</name>
    <name type="synonym">Ziziphus sativa</name>
    <dbReference type="NCBI Taxonomy" id="326968"/>
    <lineage>
        <taxon>Eukaryota</taxon>
        <taxon>Viridiplantae</taxon>
        <taxon>Streptophyta</taxon>
        <taxon>Embryophyta</taxon>
        <taxon>Tracheophyta</taxon>
        <taxon>Spermatophyta</taxon>
        <taxon>Magnoliopsida</taxon>
        <taxon>eudicotyledons</taxon>
        <taxon>Gunneridae</taxon>
        <taxon>Pentapetalae</taxon>
        <taxon>rosids</taxon>
        <taxon>fabids</taxon>
        <taxon>Rosales</taxon>
        <taxon>Rhamnaceae</taxon>
        <taxon>Paliureae</taxon>
        <taxon>Ziziphus</taxon>
    </lineage>
</organism>
<keyword evidence="2" id="KW-0812">Transmembrane</keyword>
<feature type="chain" id="PRO_5046489729" evidence="3">
    <location>
        <begin position="25"/>
        <end position="387"/>
    </location>
</feature>
<name>A0ABM3IDS5_ZIZJJ</name>
<feature type="coiled-coil region" evidence="1">
    <location>
        <begin position="115"/>
        <end position="163"/>
    </location>
</feature>